<reference evidence="1 2" key="1">
    <citation type="submission" date="2019-08" db="EMBL/GenBank/DDBJ databases">
        <title>Whole genome of Aphis craccivora.</title>
        <authorList>
            <person name="Voronova N.V."/>
            <person name="Shulinski R.S."/>
            <person name="Bandarenka Y.V."/>
            <person name="Zhorov D.G."/>
            <person name="Warner D."/>
        </authorList>
    </citation>
    <scope>NUCLEOTIDE SEQUENCE [LARGE SCALE GENOMIC DNA]</scope>
    <source>
        <strain evidence="1">180601</strain>
        <tissue evidence="1">Whole Body</tissue>
    </source>
</reference>
<evidence type="ECO:0000313" key="1">
    <source>
        <dbReference type="EMBL" id="KAF0710513.1"/>
    </source>
</evidence>
<dbReference type="AlphaFoldDB" id="A0A6G0VUS9"/>
<protein>
    <submittedName>
        <fullName evidence="1">Uncharacterized protein</fullName>
    </submittedName>
</protein>
<proteinExistence type="predicted"/>
<name>A0A6G0VUS9_APHCR</name>
<gene>
    <name evidence="1" type="ORF">FWK35_00030015</name>
</gene>
<organism evidence="1 2">
    <name type="scientific">Aphis craccivora</name>
    <name type="common">Cowpea aphid</name>
    <dbReference type="NCBI Taxonomy" id="307492"/>
    <lineage>
        <taxon>Eukaryota</taxon>
        <taxon>Metazoa</taxon>
        <taxon>Ecdysozoa</taxon>
        <taxon>Arthropoda</taxon>
        <taxon>Hexapoda</taxon>
        <taxon>Insecta</taxon>
        <taxon>Pterygota</taxon>
        <taxon>Neoptera</taxon>
        <taxon>Paraneoptera</taxon>
        <taxon>Hemiptera</taxon>
        <taxon>Sternorrhyncha</taxon>
        <taxon>Aphidomorpha</taxon>
        <taxon>Aphidoidea</taxon>
        <taxon>Aphididae</taxon>
        <taxon>Aphidini</taxon>
        <taxon>Aphis</taxon>
        <taxon>Aphis</taxon>
    </lineage>
</organism>
<dbReference type="Proteomes" id="UP000478052">
    <property type="component" value="Unassembled WGS sequence"/>
</dbReference>
<keyword evidence="2" id="KW-1185">Reference proteome</keyword>
<accession>A0A6G0VUS9</accession>
<dbReference type="EMBL" id="VUJU01011632">
    <property type="protein sequence ID" value="KAF0710513.1"/>
    <property type="molecule type" value="Genomic_DNA"/>
</dbReference>
<sequence length="80" mass="8780">MLVDYIVTQSLPASYSPIHGSAVEEFKSVALSNSKLHYKLNRLIMTASASLPKSNTQPMNLTIALHPLLVTDTRSIQPTK</sequence>
<evidence type="ECO:0000313" key="2">
    <source>
        <dbReference type="Proteomes" id="UP000478052"/>
    </source>
</evidence>
<comment type="caution">
    <text evidence="1">The sequence shown here is derived from an EMBL/GenBank/DDBJ whole genome shotgun (WGS) entry which is preliminary data.</text>
</comment>